<dbReference type="EMBL" id="JAKOAV010000011">
    <property type="protein sequence ID" value="MDF9408198.1"/>
    <property type="molecule type" value="Genomic_DNA"/>
</dbReference>
<keyword evidence="2" id="KW-1185">Reference proteome</keyword>
<organism evidence="1 2">
    <name type="scientific">Pelotomaculum isophthalicicum JI</name>
    <dbReference type="NCBI Taxonomy" id="947010"/>
    <lineage>
        <taxon>Bacteria</taxon>
        <taxon>Bacillati</taxon>
        <taxon>Bacillota</taxon>
        <taxon>Clostridia</taxon>
        <taxon>Eubacteriales</taxon>
        <taxon>Desulfotomaculaceae</taxon>
        <taxon>Pelotomaculum</taxon>
    </lineage>
</organism>
<dbReference type="AlphaFoldDB" id="A0A9X4H5K3"/>
<name>A0A9X4H5K3_9FIRM</name>
<dbReference type="Proteomes" id="UP001154312">
    <property type="component" value="Unassembled WGS sequence"/>
</dbReference>
<accession>A0A9X4H5K3</accession>
<dbReference type="RefSeq" id="WP_277443491.1">
    <property type="nucleotide sequence ID" value="NZ_JAKOAV010000011.1"/>
</dbReference>
<gene>
    <name evidence="1" type="ORF">L7E55_07470</name>
</gene>
<reference evidence="1" key="1">
    <citation type="submission" date="2022-02" db="EMBL/GenBank/DDBJ databases">
        <authorList>
            <person name="Leng L."/>
        </authorList>
    </citation>
    <scope>NUCLEOTIDE SEQUENCE</scope>
    <source>
        <strain evidence="1">JI</strain>
    </source>
</reference>
<sequence length="126" mass="13585">MNANLAGLTDGEYSVEFAPDMSPIVKHASAVVPARLLSTSEQLRVGIAVQEAIAAYLGLRILAIDGADLLDQDNRDRLTGFVLERAEAGEFDQVLVFSTVGDVQPANPGLPRFKMFRVEAGTVREI</sequence>
<proteinExistence type="predicted"/>
<comment type="caution">
    <text evidence="1">The sequence shown here is derived from an EMBL/GenBank/DDBJ whole genome shotgun (WGS) entry which is preliminary data.</text>
</comment>
<evidence type="ECO:0000313" key="1">
    <source>
        <dbReference type="EMBL" id="MDF9408198.1"/>
    </source>
</evidence>
<evidence type="ECO:0000313" key="2">
    <source>
        <dbReference type="Proteomes" id="UP001154312"/>
    </source>
</evidence>
<protein>
    <submittedName>
        <fullName evidence="1">Uncharacterized protein</fullName>
    </submittedName>
</protein>